<dbReference type="RefSeq" id="WP_015561565.1">
    <property type="nucleotide sequence ID" value="NZ_QRPI01000009.1"/>
</dbReference>
<dbReference type="Proteomes" id="UP000478483">
    <property type="component" value="Unassembled WGS sequence"/>
</dbReference>
<evidence type="ECO:0000256" key="4">
    <source>
        <dbReference type="RuleBase" id="RU362073"/>
    </source>
</evidence>
<name>A0A6L6L837_9FIRM</name>
<protein>
    <recommendedName>
        <fullName evidence="2 4">Flagellin</fullName>
    </recommendedName>
</protein>
<keyword evidence="8" id="KW-0282">Flagellum</keyword>
<evidence type="ECO:0000256" key="1">
    <source>
        <dbReference type="ARBA" id="ARBA00005709"/>
    </source>
</evidence>
<sequence>MAMVVQHNMSAMNANRNLGVTTGMQAKSSEKLSSGYKINRAADDAAGLSISEKMRSQIRGLNKASDNAQDGISLIQTAEGALNESHSILQRMRELSVQAANGTETDDDREAVQNEVSQLQEELTRISETTEFNTMKLLDGSQSGSTSSTGSGPKFGVVDATLDGALVTSNVKGIKVATAAATTTKAGQETAIWAADGKTLTLNLSKNKVYTQDEIDELIANAKQEDSSATGAPAEVKVSLKNGIFNADADTTTGTATAGGVKAVSDDGTVTGFVGADTISFTANKYGAEFNDTVFKFAFDKAAGKEEVETNTAIEIDGTNGVTAGEYTIHLAAGKEYTAEDLEDILKTAGFDFDVKLSGNTPDEPNTLFATSGASSVSDITMGNATAGAGLGSTDAMWGQAGYDSVSSGAGITLQIGANEGQTMSFSIDDMSARALGVDGNKVDLSTQSGAQKATDTIDAAIKKVSAQRGKMGAIQNRLEHTISNLDTAAENTQTAESRIRDTDMAEEMVEYSKNNILAQAGQSMLAQANQSTQGVLSLLQ</sequence>
<comment type="caution">
    <text evidence="8">The sequence shown here is derived from an EMBL/GenBank/DDBJ whole genome shotgun (WGS) entry which is preliminary data.</text>
</comment>
<dbReference type="SUPFAM" id="SSF64518">
    <property type="entry name" value="Phase 1 flagellin"/>
    <property type="match status" value="1"/>
</dbReference>
<comment type="similarity">
    <text evidence="1 4">Belongs to the bacterial flagellin family.</text>
</comment>
<dbReference type="Gene3D" id="1.20.1330.10">
    <property type="entry name" value="f41 fragment of flagellin, N-terminal domain"/>
    <property type="match status" value="2"/>
</dbReference>
<proteinExistence type="inferred from homology"/>
<feature type="domain" description="Flagellin N-terminal" evidence="6">
    <location>
        <begin position="5"/>
        <end position="142"/>
    </location>
</feature>
<keyword evidence="3 4" id="KW-0975">Bacterial flagellum</keyword>
<dbReference type="EMBL" id="WNAJ01000009">
    <property type="protein sequence ID" value="MTR85219.1"/>
    <property type="molecule type" value="Genomic_DNA"/>
</dbReference>
<keyword evidence="5" id="KW-0175">Coiled coil</keyword>
<evidence type="ECO:0000313" key="8">
    <source>
        <dbReference type="EMBL" id="MTR85219.1"/>
    </source>
</evidence>
<dbReference type="InterPro" id="IPR001029">
    <property type="entry name" value="Flagellin_N"/>
</dbReference>
<feature type="coiled-coil region" evidence="5">
    <location>
        <begin position="102"/>
        <end position="129"/>
    </location>
</feature>
<dbReference type="GO" id="GO:0005576">
    <property type="term" value="C:extracellular region"/>
    <property type="evidence" value="ECO:0007669"/>
    <property type="project" value="UniProtKB-SubCell"/>
</dbReference>
<dbReference type="PROSITE" id="PS51155">
    <property type="entry name" value="CHIT_BIND_RR_2"/>
    <property type="match status" value="1"/>
</dbReference>
<evidence type="ECO:0000313" key="9">
    <source>
        <dbReference type="Proteomes" id="UP000478483"/>
    </source>
</evidence>
<dbReference type="PANTHER" id="PTHR42792">
    <property type="entry name" value="FLAGELLIN"/>
    <property type="match status" value="1"/>
</dbReference>
<evidence type="ECO:0000256" key="5">
    <source>
        <dbReference type="SAM" id="Coils"/>
    </source>
</evidence>
<comment type="subcellular location">
    <subcellularLocation>
        <location evidence="4">Secreted</location>
    </subcellularLocation>
    <subcellularLocation>
        <location evidence="4">Bacterial flagellum</location>
    </subcellularLocation>
</comment>
<dbReference type="InterPro" id="IPR046358">
    <property type="entry name" value="Flagellin_C"/>
</dbReference>
<feature type="domain" description="Flagellin C-terminal" evidence="7">
    <location>
        <begin position="456"/>
        <end position="540"/>
    </location>
</feature>
<dbReference type="Pfam" id="PF00669">
    <property type="entry name" value="Flagellin_N"/>
    <property type="match status" value="1"/>
</dbReference>
<evidence type="ECO:0000259" key="6">
    <source>
        <dbReference type="Pfam" id="PF00669"/>
    </source>
</evidence>
<dbReference type="GO" id="GO:0005198">
    <property type="term" value="F:structural molecule activity"/>
    <property type="evidence" value="ECO:0007669"/>
    <property type="project" value="UniProtKB-UniRule"/>
</dbReference>
<accession>A0A6L6L837</accession>
<keyword evidence="8" id="KW-0969">Cilium</keyword>
<keyword evidence="4" id="KW-0964">Secreted</keyword>
<dbReference type="Pfam" id="PF00700">
    <property type="entry name" value="Flagellin_C"/>
    <property type="match status" value="1"/>
</dbReference>
<dbReference type="InterPro" id="IPR000618">
    <property type="entry name" value="Insect_cuticle"/>
</dbReference>
<organism evidence="8 9">
    <name type="scientific">Roseburia intestinalis</name>
    <dbReference type="NCBI Taxonomy" id="166486"/>
    <lineage>
        <taxon>Bacteria</taxon>
        <taxon>Bacillati</taxon>
        <taxon>Bacillota</taxon>
        <taxon>Clostridia</taxon>
        <taxon>Lachnospirales</taxon>
        <taxon>Lachnospiraceae</taxon>
        <taxon>Roseburia</taxon>
    </lineage>
</organism>
<evidence type="ECO:0000256" key="3">
    <source>
        <dbReference type="ARBA" id="ARBA00023143"/>
    </source>
</evidence>
<dbReference type="AlphaFoldDB" id="A0A6L6L837"/>
<gene>
    <name evidence="8" type="ORF">GMD50_09105</name>
</gene>
<reference evidence="8 9" key="1">
    <citation type="journal article" date="2019" name="Nat. Med.">
        <title>A library of human gut bacterial isolates paired with longitudinal multiomics data enables mechanistic microbiome research.</title>
        <authorList>
            <person name="Poyet M."/>
            <person name="Groussin M."/>
            <person name="Gibbons S.M."/>
            <person name="Avila-Pacheco J."/>
            <person name="Jiang X."/>
            <person name="Kearney S.M."/>
            <person name="Perrotta A.R."/>
            <person name="Berdy B."/>
            <person name="Zhao S."/>
            <person name="Lieberman T.D."/>
            <person name="Swanson P.K."/>
            <person name="Smith M."/>
            <person name="Roesemann S."/>
            <person name="Alexander J.E."/>
            <person name="Rich S.A."/>
            <person name="Livny J."/>
            <person name="Vlamakis H."/>
            <person name="Clish C."/>
            <person name="Bullock K."/>
            <person name="Deik A."/>
            <person name="Scott J."/>
            <person name="Pierce K.A."/>
            <person name="Xavier R.J."/>
            <person name="Alm E.J."/>
        </authorList>
    </citation>
    <scope>NUCLEOTIDE SEQUENCE [LARGE SCALE GENOMIC DNA]</scope>
    <source>
        <strain evidence="8 9">BIOML-A1</strain>
    </source>
</reference>
<keyword evidence="8" id="KW-0966">Cell projection</keyword>
<evidence type="ECO:0000256" key="2">
    <source>
        <dbReference type="ARBA" id="ARBA00020110"/>
    </source>
</evidence>
<dbReference type="PANTHER" id="PTHR42792:SF2">
    <property type="entry name" value="FLAGELLIN"/>
    <property type="match status" value="1"/>
</dbReference>
<dbReference type="InterPro" id="IPR001492">
    <property type="entry name" value="Flagellin"/>
</dbReference>
<evidence type="ECO:0000259" key="7">
    <source>
        <dbReference type="Pfam" id="PF00700"/>
    </source>
</evidence>
<dbReference type="GO" id="GO:0009288">
    <property type="term" value="C:bacterial-type flagellum"/>
    <property type="evidence" value="ECO:0007669"/>
    <property type="project" value="UniProtKB-SubCell"/>
</dbReference>
<comment type="function">
    <text evidence="4">Flagellin is the subunit protein which polymerizes to form the filaments of bacterial flagella.</text>
</comment>
<dbReference type="PRINTS" id="PR00207">
    <property type="entry name" value="FLAGELLIN"/>
</dbReference>